<accession>A0A833RLN5</accession>
<sequence length="131" mass="14705">MKNVSEMRYWCELQNPVTHRVFERKLRPRDPPEGTPASRALEAHPRSVCLRANRCGHWPSEPRGAVAQVCGRRAWPGARVVGYCARRPELRTDTGPCLRPPNEEHAAAACAARRLRTDTPGQRGYPPSLSI</sequence>
<gene>
    <name evidence="2" type="ORF">FCM35_KLT00776</name>
</gene>
<organism evidence="2 3">
    <name type="scientific">Carex littledalei</name>
    <dbReference type="NCBI Taxonomy" id="544730"/>
    <lineage>
        <taxon>Eukaryota</taxon>
        <taxon>Viridiplantae</taxon>
        <taxon>Streptophyta</taxon>
        <taxon>Embryophyta</taxon>
        <taxon>Tracheophyta</taxon>
        <taxon>Spermatophyta</taxon>
        <taxon>Magnoliopsida</taxon>
        <taxon>Liliopsida</taxon>
        <taxon>Poales</taxon>
        <taxon>Cyperaceae</taxon>
        <taxon>Cyperoideae</taxon>
        <taxon>Cariceae</taxon>
        <taxon>Carex</taxon>
        <taxon>Carex subgen. Euthyceras</taxon>
    </lineage>
</organism>
<dbReference type="Proteomes" id="UP000623129">
    <property type="component" value="Unassembled WGS sequence"/>
</dbReference>
<keyword evidence="3" id="KW-1185">Reference proteome</keyword>
<reference evidence="2" key="1">
    <citation type="submission" date="2020-01" db="EMBL/GenBank/DDBJ databases">
        <title>Genome sequence of Kobresia littledalei, the first chromosome-level genome in the family Cyperaceae.</title>
        <authorList>
            <person name="Qu G."/>
        </authorList>
    </citation>
    <scope>NUCLEOTIDE SEQUENCE</scope>
    <source>
        <strain evidence="2">C.B.Clarke</strain>
        <tissue evidence="2">Leaf</tissue>
    </source>
</reference>
<name>A0A833RLN5_9POAL</name>
<feature type="compositionally biased region" description="Basic and acidic residues" evidence="1">
    <location>
        <begin position="23"/>
        <end position="32"/>
    </location>
</feature>
<dbReference type="EMBL" id="SWLB01000001">
    <property type="protein sequence ID" value="KAF3342138.1"/>
    <property type="molecule type" value="Genomic_DNA"/>
</dbReference>
<dbReference type="AlphaFoldDB" id="A0A833RLN5"/>
<dbReference type="OrthoDB" id="1695787at2759"/>
<evidence type="ECO:0000313" key="2">
    <source>
        <dbReference type="EMBL" id="KAF3342138.1"/>
    </source>
</evidence>
<evidence type="ECO:0000313" key="3">
    <source>
        <dbReference type="Proteomes" id="UP000623129"/>
    </source>
</evidence>
<proteinExistence type="predicted"/>
<evidence type="ECO:0000256" key="1">
    <source>
        <dbReference type="SAM" id="MobiDB-lite"/>
    </source>
</evidence>
<protein>
    <submittedName>
        <fullName evidence="2">Uncharacterized protein</fullName>
    </submittedName>
</protein>
<feature type="region of interest" description="Disordered" evidence="1">
    <location>
        <begin position="23"/>
        <end position="43"/>
    </location>
</feature>
<comment type="caution">
    <text evidence="2">The sequence shown here is derived from an EMBL/GenBank/DDBJ whole genome shotgun (WGS) entry which is preliminary data.</text>
</comment>